<name>A0AAI8Z6B1_9PEZI</name>
<evidence type="ECO:0000313" key="1">
    <source>
        <dbReference type="EMBL" id="CAK4033268.1"/>
    </source>
</evidence>
<proteinExistence type="predicted"/>
<gene>
    <name evidence="1" type="ORF">LECACI_7A008426</name>
</gene>
<protein>
    <submittedName>
        <fullName evidence="1">Uncharacterized protein</fullName>
    </submittedName>
</protein>
<comment type="caution">
    <text evidence="1">The sequence shown here is derived from an EMBL/GenBank/DDBJ whole genome shotgun (WGS) entry which is preliminary data.</text>
</comment>
<evidence type="ECO:0000313" key="2">
    <source>
        <dbReference type="Proteomes" id="UP001296104"/>
    </source>
</evidence>
<sequence>MEASSSDIKLCAAELRFASTSTTLVPSIIPPEHATTCNDKSETRTTLENRLERFAEQVMGASGVRAYLANHGRLYRDYRELPKLAAEGDTTGFDANLRSIRLAVRYQLGLNLDNGST</sequence>
<keyword evidence="2" id="KW-1185">Reference proteome</keyword>
<reference evidence="1" key="1">
    <citation type="submission" date="2023-11" db="EMBL/GenBank/DDBJ databases">
        <authorList>
            <person name="Alioto T."/>
            <person name="Alioto T."/>
            <person name="Gomez Garrido J."/>
        </authorList>
    </citation>
    <scope>NUCLEOTIDE SEQUENCE</scope>
</reference>
<organism evidence="1 2">
    <name type="scientific">Lecanosticta acicola</name>
    <dbReference type="NCBI Taxonomy" id="111012"/>
    <lineage>
        <taxon>Eukaryota</taxon>
        <taxon>Fungi</taxon>
        <taxon>Dikarya</taxon>
        <taxon>Ascomycota</taxon>
        <taxon>Pezizomycotina</taxon>
        <taxon>Dothideomycetes</taxon>
        <taxon>Dothideomycetidae</taxon>
        <taxon>Mycosphaerellales</taxon>
        <taxon>Mycosphaerellaceae</taxon>
        <taxon>Lecanosticta</taxon>
    </lineage>
</organism>
<dbReference type="EMBL" id="CAVMBE010000082">
    <property type="protein sequence ID" value="CAK4033268.1"/>
    <property type="molecule type" value="Genomic_DNA"/>
</dbReference>
<accession>A0AAI8Z6B1</accession>
<dbReference type="AlphaFoldDB" id="A0AAI8Z6B1"/>
<dbReference type="Proteomes" id="UP001296104">
    <property type="component" value="Unassembled WGS sequence"/>
</dbReference>